<evidence type="ECO:0000313" key="2">
    <source>
        <dbReference type="Proteomes" id="UP001183176"/>
    </source>
</evidence>
<name>A0ABU2J706_9ACTN</name>
<evidence type="ECO:0008006" key="3">
    <source>
        <dbReference type="Google" id="ProtNLM"/>
    </source>
</evidence>
<dbReference type="EMBL" id="JAVREH010000004">
    <property type="protein sequence ID" value="MDT0260780.1"/>
    <property type="molecule type" value="Genomic_DNA"/>
</dbReference>
<accession>A0ABU2J706</accession>
<keyword evidence="2" id="KW-1185">Reference proteome</keyword>
<dbReference type="RefSeq" id="WP_311421932.1">
    <property type="nucleotide sequence ID" value="NZ_JAVREH010000004.1"/>
</dbReference>
<evidence type="ECO:0000313" key="1">
    <source>
        <dbReference type="EMBL" id="MDT0260780.1"/>
    </source>
</evidence>
<organism evidence="1 2">
    <name type="scientific">Jatrophihabitans lederbergiae</name>
    <dbReference type="NCBI Taxonomy" id="3075547"/>
    <lineage>
        <taxon>Bacteria</taxon>
        <taxon>Bacillati</taxon>
        <taxon>Actinomycetota</taxon>
        <taxon>Actinomycetes</taxon>
        <taxon>Jatrophihabitantales</taxon>
        <taxon>Jatrophihabitantaceae</taxon>
        <taxon>Jatrophihabitans</taxon>
    </lineage>
</organism>
<proteinExistence type="predicted"/>
<dbReference type="Proteomes" id="UP001183176">
    <property type="component" value="Unassembled WGS sequence"/>
</dbReference>
<sequence>MPHEDIAELVARASAPPPDGSQDRRAREKALAALIPALTASARGSGIRAVAAGRWLVDLIIEIAPRVPVRDAAMMREQNPGLSDVEIAERIIRSATKATAALGAASGGLSAMEFLSPPLLLAAPVQLAAEMLTVTAVELKLVAELHEILGHPAPGTVTERGGAYLMSWVRRRAVSPQVGGAGLGSVFGAAAKRELRSQVLRRIGRSTTSLAPFLAGAVAGAEVNRRATKSLGEALLAELRGMNEERWFRQL</sequence>
<reference evidence="2" key="1">
    <citation type="submission" date="2023-07" db="EMBL/GenBank/DDBJ databases">
        <title>30 novel species of actinomycetes from the DSMZ collection.</title>
        <authorList>
            <person name="Nouioui I."/>
        </authorList>
    </citation>
    <scope>NUCLEOTIDE SEQUENCE [LARGE SCALE GENOMIC DNA]</scope>
    <source>
        <strain evidence="2">DSM 44399</strain>
    </source>
</reference>
<comment type="caution">
    <text evidence="1">The sequence shown here is derived from an EMBL/GenBank/DDBJ whole genome shotgun (WGS) entry which is preliminary data.</text>
</comment>
<gene>
    <name evidence="1" type="ORF">RM423_05160</name>
</gene>
<protein>
    <recommendedName>
        <fullName evidence="3">EcsC family protein</fullName>
    </recommendedName>
</protein>